<feature type="compositionally biased region" description="Polar residues" evidence="4">
    <location>
        <begin position="616"/>
        <end position="634"/>
    </location>
</feature>
<feature type="region of interest" description="Disordered" evidence="4">
    <location>
        <begin position="698"/>
        <end position="727"/>
    </location>
</feature>
<reference evidence="5 6" key="1">
    <citation type="journal article" date="2021" name="Elife">
        <title>Chloroplast acquisition without the gene transfer in kleptoplastic sea slugs, Plakobranchus ocellatus.</title>
        <authorList>
            <person name="Maeda T."/>
            <person name="Takahashi S."/>
            <person name="Yoshida T."/>
            <person name="Shimamura S."/>
            <person name="Takaki Y."/>
            <person name="Nagai Y."/>
            <person name="Toyoda A."/>
            <person name="Suzuki Y."/>
            <person name="Arimoto A."/>
            <person name="Ishii H."/>
            <person name="Satoh N."/>
            <person name="Nishiyama T."/>
            <person name="Hasebe M."/>
            <person name="Maruyama T."/>
            <person name="Minagawa J."/>
            <person name="Obokata J."/>
            <person name="Shigenobu S."/>
        </authorList>
    </citation>
    <scope>NUCLEOTIDE SEQUENCE [LARGE SCALE GENOMIC DNA]</scope>
</reference>
<evidence type="ECO:0000256" key="2">
    <source>
        <dbReference type="ARBA" id="ARBA00023043"/>
    </source>
</evidence>
<keyword evidence="5" id="KW-0418">Kinase</keyword>
<dbReference type="Gene3D" id="1.25.40.20">
    <property type="entry name" value="Ankyrin repeat-containing domain"/>
    <property type="match status" value="1"/>
</dbReference>
<dbReference type="AlphaFoldDB" id="A0AAV4I603"/>
<protein>
    <submittedName>
        <fullName evidence="5">Receptor-interacting serine/threonine-protein kinase 4</fullName>
    </submittedName>
</protein>
<keyword evidence="2 3" id="KW-0040">ANK repeat</keyword>
<dbReference type="Proteomes" id="UP000762676">
    <property type="component" value="Unassembled WGS sequence"/>
</dbReference>
<dbReference type="GO" id="GO:0016301">
    <property type="term" value="F:kinase activity"/>
    <property type="evidence" value="ECO:0007669"/>
    <property type="project" value="UniProtKB-KW"/>
</dbReference>
<keyword evidence="5" id="KW-0808">Transferase</keyword>
<dbReference type="PROSITE" id="PS50088">
    <property type="entry name" value="ANK_REPEAT"/>
    <property type="match status" value="1"/>
</dbReference>
<keyword evidence="5" id="KW-0675">Receptor</keyword>
<evidence type="ECO:0000313" key="5">
    <source>
        <dbReference type="EMBL" id="GFS05743.1"/>
    </source>
</evidence>
<name>A0AAV4I603_9GAST</name>
<evidence type="ECO:0000313" key="6">
    <source>
        <dbReference type="Proteomes" id="UP000762676"/>
    </source>
</evidence>
<feature type="compositionally biased region" description="Polar residues" evidence="4">
    <location>
        <begin position="551"/>
        <end position="568"/>
    </location>
</feature>
<evidence type="ECO:0000256" key="4">
    <source>
        <dbReference type="SAM" id="MobiDB-lite"/>
    </source>
</evidence>
<accession>A0AAV4I603</accession>
<dbReference type="EMBL" id="BMAT01006083">
    <property type="protein sequence ID" value="GFS05743.1"/>
    <property type="molecule type" value="Genomic_DNA"/>
</dbReference>
<dbReference type="PANTHER" id="PTHR24173">
    <property type="entry name" value="ANKYRIN REPEAT CONTAINING"/>
    <property type="match status" value="1"/>
</dbReference>
<sequence>MRRPRTANALRGPPSSICDIIRYGYFKQVRFLISVGSNFECREPLTRRTPLMMCALMEPPEWGASIAMTLLEAGARAGSVDSRGHNVFHLACIWCRERLVRVLLRAIDFDLGKQDKDGNTALHLAAMSGDVSITQIVAQAFRRYCVDLNKANCRGMTACQEALRAGYTSCAHAIDFALAGKRPASAPKDVRFHALTLQPSTTCNSANYIHNSSLSSGNSNQYASGQGKLGNSQILYSKSDATLLNKTSNNGSRDSPFFDKDRSALMSRTSCCEGGDENAAPTEDGSDSVFIENVSSVQDVHRRTSSPRTSTAMRSPRPMTAAFLTRHDSHSTLISSDEKRSTISYPGRSANRARKRKSMNPLYSYGYKKDTDIIPCAPENDFRNTSEFVCKIAHLPPDITHHGPLTDTIDCNGPWMSSRFSSISEMDQAENKEGWRQELKSIFKVYEHQCSPSWRSGRKLEVRPVTPDPSIQEEWERGRRGRRQSISSKTHVPPNLVRRLSVAMKPKRCISTTSTHGRGADGSLDTSRDPSSERMTSPVPGTSGRRRSGPQLDSTSSGHGPRSGSTSPKAKVESNIDDNTLHLPSLSEQGNKVVLSSVLKSQDAGSINKRKDDKSNNSLKSIAGNSTNLQSNLNEGRHVETKSGKGIGKSFAHSNSLGREVKSKGNNSTKPSMDVPVVNEVLVPDTHNIQATVLQTVDTNRLWVQSPYDDDEEDDDDDEDGDKDRDC</sequence>
<organism evidence="5 6">
    <name type="scientific">Elysia marginata</name>
    <dbReference type="NCBI Taxonomy" id="1093978"/>
    <lineage>
        <taxon>Eukaryota</taxon>
        <taxon>Metazoa</taxon>
        <taxon>Spiralia</taxon>
        <taxon>Lophotrochozoa</taxon>
        <taxon>Mollusca</taxon>
        <taxon>Gastropoda</taxon>
        <taxon>Heterobranchia</taxon>
        <taxon>Euthyneura</taxon>
        <taxon>Panpulmonata</taxon>
        <taxon>Sacoglossa</taxon>
        <taxon>Placobranchoidea</taxon>
        <taxon>Plakobranchidae</taxon>
        <taxon>Elysia</taxon>
    </lineage>
</organism>
<dbReference type="Pfam" id="PF13637">
    <property type="entry name" value="Ank_4"/>
    <property type="match status" value="1"/>
</dbReference>
<feature type="region of interest" description="Disordered" evidence="4">
    <location>
        <begin position="604"/>
        <end position="673"/>
    </location>
</feature>
<comment type="caution">
    <text evidence="5">The sequence shown here is derived from an EMBL/GenBank/DDBJ whole genome shotgun (WGS) entry which is preliminary data.</text>
</comment>
<dbReference type="PROSITE" id="PS50297">
    <property type="entry name" value="ANK_REP_REGION"/>
    <property type="match status" value="1"/>
</dbReference>
<dbReference type="InterPro" id="IPR036770">
    <property type="entry name" value="Ankyrin_rpt-contain_sf"/>
</dbReference>
<feature type="region of interest" description="Disordered" evidence="4">
    <location>
        <begin position="460"/>
        <end position="574"/>
    </location>
</feature>
<feature type="repeat" description="ANK" evidence="3">
    <location>
        <begin position="117"/>
        <end position="153"/>
    </location>
</feature>
<keyword evidence="6" id="KW-1185">Reference proteome</keyword>
<evidence type="ECO:0000256" key="1">
    <source>
        <dbReference type="ARBA" id="ARBA00022737"/>
    </source>
</evidence>
<proteinExistence type="predicted"/>
<dbReference type="SUPFAM" id="SSF48403">
    <property type="entry name" value="Ankyrin repeat"/>
    <property type="match status" value="1"/>
</dbReference>
<keyword evidence="1" id="KW-0677">Repeat</keyword>
<gene>
    <name evidence="5" type="ORF">ElyMa_002945600</name>
</gene>
<dbReference type="PANTHER" id="PTHR24173:SF76">
    <property type="match status" value="1"/>
</dbReference>
<dbReference type="SMART" id="SM00248">
    <property type="entry name" value="ANK"/>
    <property type="match status" value="2"/>
</dbReference>
<dbReference type="InterPro" id="IPR002110">
    <property type="entry name" value="Ankyrin_rpt"/>
</dbReference>
<evidence type="ECO:0000256" key="3">
    <source>
        <dbReference type="PROSITE-ProRule" id="PRU00023"/>
    </source>
</evidence>
<feature type="compositionally biased region" description="Acidic residues" evidence="4">
    <location>
        <begin position="708"/>
        <end position="721"/>
    </location>
</feature>
<feature type="region of interest" description="Disordered" evidence="4">
    <location>
        <begin position="333"/>
        <end position="354"/>
    </location>
</feature>